<evidence type="ECO:0000313" key="1">
    <source>
        <dbReference type="EMBL" id="KAF7144109.1"/>
    </source>
</evidence>
<accession>A0A834GWX8</accession>
<evidence type="ECO:0000313" key="2">
    <source>
        <dbReference type="Proteomes" id="UP000626092"/>
    </source>
</evidence>
<name>A0A834GWX8_RHOSS</name>
<organism evidence="1 2">
    <name type="scientific">Rhododendron simsii</name>
    <name type="common">Sims's rhododendron</name>
    <dbReference type="NCBI Taxonomy" id="118357"/>
    <lineage>
        <taxon>Eukaryota</taxon>
        <taxon>Viridiplantae</taxon>
        <taxon>Streptophyta</taxon>
        <taxon>Embryophyta</taxon>
        <taxon>Tracheophyta</taxon>
        <taxon>Spermatophyta</taxon>
        <taxon>Magnoliopsida</taxon>
        <taxon>eudicotyledons</taxon>
        <taxon>Gunneridae</taxon>
        <taxon>Pentapetalae</taxon>
        <taxon>asterids</taxon>
        <taxon>Ericales</taxon>
        <taxon>Ericaceae</taxon>
        <taxon>Ericoideae</taxon>
        <taxon>Rhodoreae</taxon>
        <taxon>Rhododendron</taxon>
    </lineage>
</organism>
<protein>
    <submittedName>
        <fullName evidence="1">Uncharacterized protein</fullName>
    </submittedName>
</protein>
<proteinExistence type="predicted"/>
<reference evidence="1" key="1">
    <citation type="submission" date="2019-11" db="EMBL/GenBank/DDBJ databases">
        <authorList>
            <person name="Liu Y."/>
            <person name="Hou J."/>
            <person name="Li T.-Q."/>
            <person name="Guan C.-H."/>
            <person name="Wu X."/>
            <person name="Wu H.-Z."/>
            <person name="Ling F."/>
            <person name="Zhang R."/>
            <person name="Shi X.-G."/>
            <person name="Ren J.-P."/>
            <person name="Chen E.-F."/>
            <person name="Sun J.-M."/>
        </authorList>
    </citation>
    <scope>NUCLEOTIDE SEQUENCE</scope>
    <source>
        <strain evidence="1">Adult_tree_wgs_1</strain>
        <tissue evidence="1">Leaves</tissue>
    </source>
</reference>
<dbReference type="EMBL" id="WJXA01000005">
    <property type="protein sequence ID" value="KAF7144109.1"/>
    <property type="molecule type" value="Genomic_DNA"/>
</dbReference>
<keyword evidence="2" id="KW-1185">Reference proteome</keyword>
<dbReference type="AlphaFoldDB" id="A0A834GWX8"/>
<comment type="caution">
    <text evidence="1">The sequence shown here is derived from an EMBL/GenBank/DDBJ whole genome shotgun (WGS) entry which is preliminary data.</text>
</comment>
<gene>
    <name evidence="1" type="ORF">RHSIM_Rhsim05G0136800</name>
</gene>
<dbReference type="Proteomes" id="UP000626092">
    <property type="component" value="Unassembled WGS sequence"/>
</dbReference>
<sequence>MFSAASAAFVEKQREYSLFYRGIELCGSGTAIFASIKSSDVKEEDEGKGGVELADDLGRRVVAWLDKIHGGLALVVKVVRQELFCFQSTTLERKGGNCQQCT</sequence>